<dbReference type="Pfam" id="PF03936">
    <property type="entry name" value="Terpene_synth_C"/>
    <property type="match status" value="1"/>
</dbReference>
<keyword evidence="4" id="KW-1185">Reference proteome</keyword>
<feature type="domain" description="Terpene synthase metal-binding" evidence="2">
    <location>
        <begin position="1"/>
        <end position="164"/>
    </location>
</feature>
<dbReference type="EMBL" id="CAUOFW020003878">
    <property type="protein sequence ID" value="CAK9162485.1"/>
    <property type="molecule type" value="Genomic_DNA"/>
</dbReference>
<sequence length="222" mass="25772">MEQLPKYMQICFLALYNFMNEMAYDAIKEQGVLIVSYLRKAWAELCRSYLKEAEWYFNGYTPTLEEYLENAWISVGNPVMLVIVYFCVTNPIKIEALEYLDDYHDIIRLSSTILRLEDDLGTSLDEMKRGDVPKAIQCYMNQTGASEEDARKHIRYLISEIWKKMNKSRVAESPFSHTFIGTAVNVERMSRCMYQHGDGHPSQSSESKDRILALLIQPIPLV</sequence>
<proteinExistence type="predicted"/>
<dbReference type="PANTHER" id="PTHR31225:SF244">
    <property type="entry name" value="1,8-CINEOLE SYNTHASE 1, CHLOROPLASTIC-RELATED"/>
    <property type="match status" value="1"/>
</dbReference>
<reference evidence="3 4" key="1">
    <citation type="submission" date="2024-02" db="EMBL/GenBank/DDBJ databases">
        <authorList>
            <person name="Vignale AGUSTIN F."/>
            <person name="Sosa J E."/>
            <person name="Modenutti C."/>
        </authorList>
    </citation>
    <scope>NUCLEOTIDE SEQUENCE [LARGE SCALE GENOMIC DNA]</scope>
</reference>
<dbReference type="Proteomes" id="UP001642360">
    <property type="component" value="Unassembled WGS sequence"/>
</dbReference>
<keyword evidence="1" id="KW-0479">Metal-binding</keyword>
<protein>
    <recommendedName>
        <fullName evidence="2">Terpene synthase metal-binding domain-containing protein</fullName>
    </recommendedName>
</protein>
<dbReference type="PANTHER" id="PTHR31225">
    <property type="entry name" value="OS04G0344100 PROTEIN-RELATED"/>
    <property type="match status" value="1"/>
</dbReference>
<gene>
    <name evidence="3" type="ORF">ILEXP_LOCUS31356</name>
</gene>
<evidence type="ECO:0000313" key="3">
    <source>
        <dbReference type="EMBL" id="CAK9162485.1"/>
    </source>
</evidence>
<accession>A0ABC8SZF0</accession>
<dbReference type="InterPro" id="IPR005630">
    <property type="entry name" value="Terpene_synthase_metal-bd"/>
</dbReference>
<organism evidence="3 4">
    <name type="scientific">Ilex paraguariensis</name>
    <name type="common">yerba mate</name>
    <dbReference type="NCBI Taxonomy" id="185542"/>
    <lineage>
        <taxon>Eukaryota</taxon>
        <taxon>Viridiplantae</taxon>
        <taxon>Streptophyta</taxon>
        <taxon>Embryophyta</taxon>
        <taxon>Tracheophyta</taxon>
        <taxon>Spermatophyta</taxon>
        <taxon>Magnoliopsida</taxon>
        <taxon>eudicotyledons</taxon>
        <taxon>Gunneridae</taxon>
        <taxon>Pentapetalae</taxon>
        <taxon>asterids</taxon>
        <taxon>campanulids</taxon>
        <taxon>Aquifoliales</taxon>
        <taxon>Aquifoliaceae</taxon>
        <taxon>Ilex</taxon>
    </lineage>
</organism>
<comment type="caution">
    <text evidence="3">The sequence shown here is derived from an EMBL/GenBank/DDBJ whole genome shotgun (WGS) entry which is preliminary data.</text>
</comment>
<evidence type="ECO:0000259" key="2">
    <source>
        <dbReference type="Pfam" id="PF03936"/>
    </source>
</evidence>
<dbReference type="GO" id="GO:0046872">
    <property type="term" value="F:metal ion binding"/>
    <property type="evidence" value="ECO:0007669"/>
    <property type="project" value="UniProtKB-KW"/>
</dbReference>
<evidence type="ECO:0000313" key="4">
    <source>
        <dbReference type="Proteomes" id="UP001642360"/>
    </source>
</evidence>
<dbReference type="AlphaFoldDB" id="A0ABC8SZF0"/>
<dbReference type="SFLD" id="SFLDS00005">
    <property type="entry name" value="Isoprenoid_Synthase_Type_I"/>
    <property type="match status" value="1"/>
</dbReference>
<dbReference type="SFLD" id="SFLDG01019">
    <property type="entry name" value="Terpene_Cyclase_Like_1_C_Termi"/>
    <property type="match status" value="1"/>
</dbReference>
<dbReference type="InterPro" id="IPR034741">
    <property type="entry name" value="Terpene_cyclase-like_1_C"/>
</dbReference>
<dbReference type="InterPro" id="IPR008949">
    <property type="entry name" value="Isoprenoid_synthase_dom_sf"/>
</dbReference>
<name>A0ABC8SZF0_9AQUA</name>
<dbReference type="SUPFAM" id="SSF48576">
    <property type="entry name" value="Terpenoid synthases"/>
    <property type="match status" value="1"/>
</dbReference>
<dbReference type="InterPro" id="IPR050148">
    <property type="entry name" value="Terpene_synthase-like"/>
</dbReference>
<evidence type="ECO:0000256" key="1">
    <source>
        <dbReference type="ARBA" id="ARBA00022723"/>
    </source>
</evidence>
<dbReference type="Gene3D" id="1.10.600.10">
    <property type="entry name" value="Farnesyl Diphosphate Synthase"/>
    <property type="match status" value="1"/>
</dbReference>